<dbReference type="SMART" id="SM00412">
    <property type="entry name" value="Cu_FIST"/>
    <property type="match status" value="1"/>
</dbReference>
<dbReference type="InterPro" id="IPR051763">
    <property type="entry name" value="Copper_Homeo_Regul"/>
</dbReference>
<keyword evidence="6" id="KW-0804">Transcription</keyword>
<organism evidence="10 11">
    <name type="scientific">Ophiocordyceps camponoti-floridani</name>
    <dbReference type="NCBI Taxonomy" id="2030778"/>
    <lineage>
        <taxon>Eukaryota</taxon>
        <taxon>Fungi</taxon>
        <taxon>Dikarya</taxon>
        <taxon>Ascomycota</taxon>
        <taxon>Pezizomycotina</taxon>
        <taxon>Sordariomycetes</taxon>
        <taxon>Hypocreomycetidae</taxon>
        <taxon>Hypocreales</taxon>
        <taxon>Ophiocordycipitaceae</taxon>
        <taxon>Ophiocordyceps</taxon>
    </lineage>
</organism>
<evidence type="ECO:0000313" key="10">
    <source>
        <dbReference type="EMBL" id="KAF4595594.1"/>
    </source>
</evidence>
<dbReference type="EMBL" id="JAACLJ010000001">
    <property type="protein sequence ID" value="KAF4595594.1"/>
    <property type="molecule type" value="Genomic_DNA"/>
</dbReference>
<protein>
    <submittedName>
        <fullName evidence="10">Copper-sensing transcription factor</fullName>
    </submittedName>
</protein>
<proteinExistence type="predicted"/>
<dbReference type="SUPFAM" id="SSF57879">
    <property type="entry name" value="Zinc domain conserved in yeast copper-regulated transcription factors"/>
    <property type="match status" value="1"/>
</dbReference>
<dbReference type="Gene3D" id="3.90.430.10">
    <property type="entry name" value="Copper fist DNA-binding domain"/>
    <property type="match status" value="1"/>
</dbReference>
<dbReference type="GO" id="GO:0006878">
    <property type="term" value="P:intracellular copper ion homeostasis"/>
    <property type="evidence" value="ECO:0007669"/>
    <property type="project" value="TreeGrafter"/>
</dbReference>
<evidence type="ECO:0000256" key="4">
    <source>
        <dbReference type="ARBA" id="ARBA00023008"/>
    </source>
</evidence>
<feature type="compositionally biased region" description="Low complexity" evidence="8">
    <location>
        <begin position="391"/>
        <end position="424"/>
    </location>
</feature>
<dbReference type="GO" id="GO:0000978">
    <property type="term" value="F:RNA polymerase II cis-regulatory region sequence-specific DNA binding"/>
    <property type="evidence" value="ECO:0007669"/>
    <property type="project" value="TreeGrafter"/>
</dbReference>
<feature type="compositionally biased region" description="Basic and acidic residues" evidence="8">
    <location>
        <begin position="364"/>
        <end position="379"/>
    </location>
</feature>
<dbReference type="OrthoDB" id="5600085at2759"/>
<keyword evidence="5" id="KW-0805">Transcription regulation</keyword>
<dbReference type="GO" id="GO:0000981">
    <property type="term" value="F:DNA-binding transcription factor activity, RNA polymerase II-specific"/>
    <property type="evidence" value="ECO:0007669"/>
    <property type="project" value="TreeGrafter"/>
</dbReference>
<dbReference type="FunFam" id="3.90.430.10:FF:000001">
    <property type="entry name" value="Copper fist DNA-binding protein"/>
    <property type="match status" value="1"/>
</dbReference>
<keyword evidence="3" id="KW-0862">Zinc</keyword>
<dbReference type="Proteomes" id="UP000562929">
    <property type="component" value="Unassembled WGS sequence"/>
</dbReference>
<evidence type="ECO:0000256" key="8">
    <source>
        <dbReference type="SAM" id="MobiDB-lite"/>
    </source>
</evidence>
<comment type="caution">
    <text evidence="10">The sequence shown here is derived from an EMBL/GenBank/DDBJ whole genome shotgun (WGS) entry which is preliminary data.</text>
</comment>
<feature type="region of interest" description="Disordered" evidence="8">
    <location>
        <begin position="196"/>
        <end position="223"/>
    </location>
</feature>
<dbReference type="Pfam" id="PF00649">
    <property type="entry name" value="Copper-fist"/>
    <property type="match status" value="1"/>
</dbReference>
<evidence type="ECO:0000313" key="11">
    <source>
        <dbReference type="Proteomes" id="UP000562929"/>
    </source>
</evidence>
<dbReference type="GO" id="GO:0005634">
    <property type="term" value="C:nucleus"/>
    <property type="evidence" value="ECO:0007669"/>
    <property type="project" value="UniProtKB-SubCell"/>
</dbReference>
<feature type="domain" description="Copper-fist" evidence="9">
    <location>
        <begin position="1"/>
        <end position="41"/>
    </location>
</feature>
<keyword evidence="7" id="KW-0539">Nucleus</keyword>
<accession>A0A8H4QDL1</accession>
<dbReference type="PANTHER" id="PTHR28088:SF9">
    <property type="entry name" value="TRANSCRIPTION FACTOR GRISEA, PUTATIVE (AFU_ORTHOLOGUE AFUA_1G13190)-RELATED"/>
    <property type="match status" value="1"/>
</dbReference>
<comment type="subcellular location">
    <subcellularLocation>
        <location evidence="1">Nucleus</location>
    </subcellularLocation>
</comment>
<evidence type="ECO:0000256" key="1">
    <source>
        <dbReference type="ARBA" id="ARBA00004123"/>
    </source>
</evidence>
<dbReference type="PANTHER" id="PTHR28088">
    <property type="entry name" value="TRANSCRIPTIONAL ACTIVATOR HAA1-RELATED"/>
    <property type="match status" value="1"/>
</dbReference>
<gene>
    <name evidence="10" type="ORF">GQ602_001207</name>
</gene>
<reference evidence="10 11" key="1">
    <citation type="journal article" date="2020" name="G3 (Bethesda)">
        <title>Genetic Underpinnings of Host Manipulation by Ophiocordyceps as Revealed by Comparative Transcriptomics.</title>
        <authorList>
            <person name="Will I."/>
            <person name="Das B."/>
            <person name="Trinh T."/>
            <person name="Brachmann A."/>
            <person name="Ohm R.A."/>
            <person name="de Bekker C."/>
        </authorList>
    </citation>
    <scope>NUCLEOTIDE SEQUENCE [LARGE SCALE GENOMIC DNA]</scope>
    <source>
        <strain evidence="10 11">EC05</strain>
    </source>
</reference>
<dbReference type="GO" id="GO:0045944">
    <property type="term" value="P:positive regulation of transcription by RNA polymerase II"/>
    <property type="evidence" value="ECO:0007669"/>
    <property type="project" value="TreeGrafter"/>
</dbReference>
<evidence type="ECO:0000256" key="2">
    <source>
        <dbReference type="ARBA" id="ARBA00022723"/>
    </source>
</evidence>
<dbReference type="InterPro" id="IPR036395">
    <property type="entry name" value="Cu_fist_DNA-bd_dom_sf"/>
</dbReference>
<dbReference type="GO" id="GO:0005507">
    <property type="term" value="F:copper ion binding"/>
    <property type="evidence" value="ECO:0007669"/>
    <property type="project" value="InterPro"/>
</dbReference>
<dbReference type="PROSITE" id="PS01119">
    <property type="entry name" value="COPPER_FIST_1"/>
    <property type="match status" value="1"/>
</dbReference>
<feature type="compositionally biased region" description="Polar residues" evidence="8">
    <location>
        <begin position="425"/>
        <end position="440"/>
    </location>
</feature>
<feature type="region of interest" description="Disordered" evidence="8">
    <location>
        <begin position="364"/>
        <end position="445"/>
    </location>
</feature>
<dbReference type="PRINTS" id="PR00617">
    <property type="entry name" value="COPPERFIST"/>
</dbReference>
<feature type="compositionally biased region" description="Polar residues" evidence="8">
    <location>
        <begin position="380"/>
        <end position="390"/>
    </location>
</feature>
<dbReference type="GO" id="GO:0006879">
    <property type="term" value="P:intracellular iron ion homeostasis"/>
    <property type="evidence" value="ECO:0007669"/>
    <property type="project" value="TreeGrafter"/>
</dbReference>
<dbReference type="InterPro" id="IPR001083">
    <property type="entry name" value="Cu_fist_DNA-bd_dom"/>
</dbReference>
<keyword evidence="4" id="KW-0186">Copper</keyword>
<keyword evidence="11" id="KW-1185">Reference proteome</keyword>
<dbReference type="PROSITE" id="PS50073">
    <property type="entry name" value="COPPER_FIST_2"/>
    <property type="match status" value="1"/>
</dbReference>
<dbReference type="AlphaFoldDB" id="A0A8H4QDL1"/>
<feature type="compositionally biased region" description="Polar residues" evidence="8">
    <location>
        <begin position="201"/>
        <end position="223"/>
    </location>
</feature>
<evidence type="ECO:0000256" key="3">
    <source>
        <dbReference type="ARBA" id="ARBA00022833"/>
    </source>
</evidence>
<evidence type="ECO:0000259" key="9">
    <source>
        <dbReference type="PROSITE" id="PS50073"/>
    </source>
</evidence>
<dbReference type="SMART" id="SM01090">
    <property type="entry name" value="Copper-fist"/>
    <property type="match status" value="1"/>
</dbReference>
<evidence type="ECO:0000256" key="5">
    <source>
        <dbReference type="ARBA" id="ARBA00023015"/>
    </source>
</evidence>
<name>A0A8H4QDL1_9HYPO</name>
<evidence type="ECO:0000256" key="7">
    <source>
        <dbReference type="ARBA" id="ARBA00023242"/>
    </source>
</evidence>
<sequence>MPLINGQKMACEPCIRGHRSTKCTHANERLMVPVRKPGRPLSSCPHPTSRACSCAAVTAAIPRKQKCRCGSVQAAPSEAAAEDAETVSSPSKTAFRVHKQANNKTSASKAGSVDVTGLERMDAGQLNILPSYSLPMQDMNVYHGLSLTPTNGTFGPEEPALAIFSYPPQSPVTSDGRPVNGGSTAVGAAPQNGGCCGAATNGRQPQPSSDPTLANGSSADGKTNGVCATTAKTPEPPLLPAVVPQPNGPMMTPLQATMAMPYPYFSQPTIFNYPPQFGSFLQPLQPEQWKQFMTTLNVAQPVAPFAFGMSATPASYGASNDESWTSHHCTCGDTCQCVGCAAHPYNEATQDYVRSAWNTMVEDGQKPRAEGDGFARTVDDSINGSINGSVNGSTNGSTRRSSTNGGCCGPQNTTGGTTPATSQTEGTVSPTAPQTPSDGTSGLGEEQTLSANDFFFVSYPFGDSCAGDTASCPCGDDCQCIGCAIHNVSNTERPADEDAATP</sequence>
<evidence type="ECO:0000256" key="6">
    <source>
        <dbReference type="ARBA" id="ARBA00023163"/>
    </source>
</evidence>
<keyword evidence="2" id="KW-0479">Metal-binding</keyword>